<reference evidence="7" key="1">
    <citation type="submission" date="2014-03" db="EMBL/GenBank/DDBJ databases">
        <title>The sialotranscriptome of Amblyomma triste, Amblyomma parvum and Amblyomma cajennense ticks, uncovered by 454-based RNA-seq.</title>
        <authorList>
            <person name="Garcia G.R."/>
            <person name="Gardinassi L.G."/>
            <person name="Ribeiro J.M."/>
            <person name="Anatriello E."/>
            <person name="Ferreira B.R."/>
            <person name="Moreira H.N."/>
            <person name="Mafra C."/>
            <person name="Olegario M.M."/>
            <person name="Szabo P.J."/>
            <person name="Miranda-Santos I.K."/>
            <person name="Maruyama S.R."/>
        </authorList>
    </citation>
    <scope>NUCLEOTIDE SEQUENCE</scope>
    <source>
        <strain evidence="7">Mato Grasso do Sul</strain>
        <tissue evidence="7">Salivary glands</tissue>
    </source>
</reference>
<dbReference type="PROSITE" id="PS51715">
    <property type="entry name" value="G_GB1_RHD3"/>
    <property type="match status" value="1"/>
</dbReference>
<evidence type="ECO:0000256" key="3">
    <source>
        <dbReference type="ARBA" id="ARBA00023134"/>
    </source>
</evidence>
<keyword evidence="1" id="KW-0547">Nucleotide-binding</keyword>
<dbReference type="InterPro" id="IPR036543">
    <property type="entry name" value="Guanylate-bd_C_sf"/>
</dbReference>
<dbReference type="InterPro" id="IPR027417">
    <property type="entry name" value="P-loop_NTPase"/>
</dbReference>
<keyword evidence="5" id="KW-0175">Coiled coil</keyword>
<keyword evidence="3" id="KW-0342">GTP-binding</keyword>
<dbReference type="PANTHER" id="PTHR10751">
    <property type="entry name" value="GUANYLATE BINDING PROTEIN"/>
    <property type="match status" value="1"/>
</dbReference>
<dbReference type="Pfam" id="PF02263">
    <property type="entry name" value="GBP"/>
    <property type="match status" value="1"/>
</dbReference>
<feature type="coiled-coil region" evidence="5">
    <location>
        <begin position="349"/>
        <end position="376"/>
    </location>
</feature>
<feature type="domain" description="GB1/RHD3-type G" evidence="6">
    <location>
        <begin position="1"/>
        <end position="214"/>
    </location>
</feature>
<dbReference type="InterPro" id="IPR030386">
    <property type="entry name" value="G_GB1_RHD3_dom"/>
</dbReference>
<comment type="similarity">
    <text evidence="4">Belongs to the TRAFAC class dynamin-like GTPase superfamily. GB1/RHD3 GTPase family.</text>
</comment>
<dbReference type="AlphaFoldDB" id="A0A023GC07"/>
<evidence type="ECO:0000313" key="7">
    <source>
        <dbReference type="EMBL" id="JAC30205.1"/>
    </source>
</evidence>
<accession>A0A023GC07</accession>
<dbReference type="SUPFAM" id="SSF48340">
    <property type="entry name" value="Interferon-induced guanylate-binding protein 1 (GBP1), C-terminal domain"/>
    <property type="match status" value="1"/>
</dbReference>
<dbReference type="Gene3D" id="3.40.50.300">
    <property type="entry name" value="P-loop containing nucleotide triphosphate hydrolases"/>
    <property type="match status" value="1"/>
</dbReference>
<dbReference type="Gene3D" id="1.20.58.420">
    <property type="entry name" value="AHSP"/>
    <property type="match status" value="1"/>
</dbReference>
<dbReference type="InterPro" id="IPR015894">
    <property type="entry name" value="Guanylate-bd_N"/>
</dbReference>
<evidence type="ECO:0000256" key="2">
    <source>
        <dbReference type="ARBA" id="ARBA00022801"/>
    </source>
</evidence>
<evidence type="ECO:0000256" key="1">
    <source>
        <dbReference type="ARBA" id="ARBA00022741"/>
    </source>
</evidence>
<dbReference type="GO" id="GO:0003924">
    <property type="term" value="F:GTPase activity"/>
    <property type="evidence" value="ECO:0007669"/>
    <property type="project" value="InterPro"/>
</dbReference>
<dbReference type="EMBL" id="GBBM01005213">
    <property type="protein sequence ID" value="JAC30205.1"/>
    <property type="molecule type" value="mRNA"/>
</dbReference>
<organism evidence="7">
    <name type="scientific">Amblyomma triste</name>
    <name type="common">Neotropical tick</name>
    <dbReference type="NCBI Taxonomy" id="251400"/>
    <lineage>
        <taxon>Eukaryota</taxon>
        <taxon>Metazoa</taxon>
        <taxon>Ecdysozoa</taxon>
        <taxon>Arthropoda</taxon>
        <taxon>Chelicerata</taxon>
        <taxon>Arachnida</taxon>
        <taxon>Acari</taxon>
        <taxon>Parasitiformes</taxon>
        <taxon>Ixodida</taxon>
        <taxon>Ixodoidea</taxon>
        <taxon>Ixodidae</taxon>
        <taxon>Amblyomminae</taxon>
        <taxon>Amblyomma</taxon>
    </lineage>
</organism>
<sequence length="409" mass="46754">MRDWLDDKSIPLGGFKWRAGSEPHTTGILLWNQPFVITTPQGEEVAVLLMDTQGSFDSNSSVKECTTIFALSAMMSSVLVYNIFRNVQEDHLQHLQFFAEYGKMALKAATKTVFQRIVFLVSDWPFAYEAEYGAVGGKAILEKRLKITDDQQTEQRDLRQQILSTFSQTDCFLMPHPGDKVQHDPSFNGRLEDIDNVFMQKIQEFVPWILSPESVVVKEINGQKITCQNLLHYFKVYAKAFQGGALPEPKSLLEATVEASHESAKEKAVKFYIEGLKTLPRGDLDKMVAANKLLKEETIEMFRTAPKVGDERALQKYLTDLEQGLHMHFCLIYTEEQLSAVEKERKNMCLRERQEIQDLKTKIDDLKKEIEEHGHTPEVLGIVSTGLQAVETIATLVYYGFKAFFRRRL</sequence>
<name>A0A023GC07_AMBTT</name>
<dbReference type="SUPFAM" id="SSF52540">
    <property type="entry name" value="P-loop containing nucleoside triphosphate hydrolases"/>
    <property type="match status" value="1"/>
</dbReference>
<keyword evidence="2" id="KW-0378">Hydrolase</keyword>
<proteinExistence type="evidence at transcript level"/>
<evidence type="ECO:0000256" key="5">
    <source>
        <dbReference type="SAM" id="Coils"/>
    </source>
</evidence>
<evidence type="ECO:0000259" key="6">
    <source>
        <dbReference type="PROSITE" id="PS51715"/>
    </source>
</evidence>
<dbReference type="GO" id="GO:0005525">
    <property type="term" value="F:GTP binding"/>
    <property type="evidence" value="ECO:0007669"/>
    <property type="project" value="UniProtKB-KW"/>
</dbReference>
<evidence type="ECO:0000256" key="4">
    <source>
        <dbReference type="PROSITE-ProRule" id="PRU01052"/>
    </source>
</evidence>
<protein>
    <submittedName>
        <fullName evidence="7">Putative guanylate-binding protein</fullName>
    </submittedName>
</protein>